<dbReference type="InterPro" id="IPR022641">
    <property type="entry name" value="CheR_N"/>
</dbReference>
<dbReference type="InterPro" id="IPR050903">
    <property type="entry name" value="Bact_Chemotaxis_MeTrfase"/>
</dbReference>
<dbReference type="InterPro" id="IPR022642">
    <property type="entry name" value="CheR_C"/>
</dbReference>
<dbReference type="Pfam" id="PF03705">
    <property type="entry name" value="CheR_N"/>
    <property type="match status" value="1"/>
</dbReference>
<dbReference type="GO" id="GO:0032259">
    <property type="term" value="P:methylation"/>
    <property type="evidence" value="ECO:0007669"/>
    <property type="project" value="UniProtKB-KW"/>
</dbReference>
<keyword evidence="2" id="KW-0808">Transferase</keyword>
<protein>
    <submittedName>
        <fullName evidence="2">Chemotaxis protein methyltransferase CheR</fullName>
    </submittedName>
</protein>
<evidence type="ECO:0000259" key="1">
    <source>
        <dbReference type="PROSITE" id="PS50123"/>
    </source>
</evidence>
<dbReference type="PANTHER" id="PTHR24422">
    <property type="entry name" value="CHEMOTAXIS PROTEIN METHYLTRANSFERASE"/>
    <property type="match status" value="1"/>
</dbReference>
<dbReference type="Proteomes" id="UP000192907">
    <property type="component" value="Unassembled WGS sequence"/>
</dbReference>
<dbReference type="PANTHER" id="PTHR24422:SF21">
    <property type="entry name" value="CHEMOTAXIS PROTEIN METHYLTRANSFERASE 1"/>
    <property type="match status" value="1"/>
</dbReference>
<dbReference type="GO" id="GO:0008757">
    <property type="term" value="F:S-adenosylmethionine-dependent methyltransferase activity"/>
    <property type="evidence" value="ECO:0007669"/>
    <property type="project" value="InterPro"/>
</dbReference>
<dbReference type="Gene3D" id="3.40.50.150">
    <property type="entry name" value="Vaccinia Virus protein VP39"/>
    <property type="match status" value="1"/>
</dbReference>
<reference evidence="3" key="1">
    <citation type="submission" date="2017-04" db="EMBL/GenBank/DDBJ databases">
        <authorList>
            <person name="Varghese N."/>
            <person name="Submissions S."/>
        </authorList>
    </citation>
    <scope>NUCLEOTIDE SEQUENCE [LARGE SCALE GENOMIC DNA]</scope>
    <source>
        <strain evidence="3">RKEM611</strain>
    </source>
</reference>
<dbReference type="OrthoDB" id="5292014at2"/>
<dbReference type="SMART" id="SM00138">
    <property type="entry name" value="MeTrc"/>
    <property type="match status" value="1"/>
</dbReference>
<name>A0A1Y6BVF0_9BACT</name>
<dbReference type="Pfam" id="PF01739">
    <property type="entry name" value="CheR"/>
    <property type="match status" value="1"/>
</dbReference>
<evidence type="ECO:0000313" key="3">
    <source>
        <dbReference type="Proteomes" id="UP000192907"/>
    </source>
</evidence>
<dbReference type="RefSeq" id="WP_132319346.1">
    <property type="nucleotide sequence ID" value="NZ_FWZT01000009.1"/>
</dbReference>
<keyword evidence="3" id="KW-1185">Reference proteome</keyword>
<dbReference type="InterPro" id="IPR029063">
    <property type="entry name" value="SAM-dependent_MTases_sf"/>
</dbReference>
<keyword evidence="2" id="KW-0489">Methyltransferase</keyword>
<gene>
    <name evidence="2" type="ORF">SAMN06296036_10995</name>
</gene>
<dbReference type="SUPFAM" id="SSF53335">
    <property type="entry name" value="S-adenosyl-L-methionine-dependent methyltransferases"/>
    <property type="match status" value="1"/>
</dbReference>
<dbReference type="InterPro" id="IPR000780">
    <property type="entry name" value="CheR_MeTrfase"/>
</dbReference>
<organism evidence="2 3">
    <name type="scientific">Pseudobacteriovorax antillogorgiicola</name>
    <dbReference type="NCBI Taxonomy" id="1513793"/>
    <lineage>
        <taxon>Bacteria</taxon>
        <taxon>Pseudomonadati</taxon>
        <taxon>Bdellovibrionota</taxon>
        <taxon>Oligoflexia</taxon>
        <taxon>Oligoflexales</taxon>
        <taxon>Pseudobacteriovoracaceae</taxon>
        <taxon>Pseudobacteriovorax</taxon>
    </lineage>
</organism>
<proteinExistence type="predicted"/>
<dbReference type="PROSITE" id="PS50123">
    <property type="entry name" value="CHER"/>
    <property type="match status" value="1"/>
</dbReference>
<dbReference type="EMBL" id="FWZT01000009">
    <property type="protein sequence ID" value="SMF29337.1"/>
    <property type="molecule type" value="Genomic_DNA"/>
</dbReference>
<sequence>MDINESVLESFSKFIFDRIGIVYTQVNYYQLETRLENAMSHFGFASIDELQRKALILKDDAVIRYILDIATNNETSFFRDAKVFHAIIKEAIKPLAAEPGHKIRIWSAACSTGQEPYSLAMELENLRTIYPQLNYEIFATDFSKRVLDKAQSGLYTQLEVQRGLSSINLVKYFKQSEQSDPTGPLWEISDNIRNRVKFSHFNLLESWNLSGKFDLILCRNVLIYQTPEMKKDILKKLNQYMKPESYLVLGCAESITGLQDMYEPVQFETARFFKKVSNEGEEKKAS</sequence>
<dbReference type="PRINTS" id="PR00996">
    <property type="entry name" value="CHERMTFRASE"/>
</dbReference>
<dbReference type="AlphaFoldDB" id="A0A1Y6BVF0"/>
<feature type="domain" description="CheR-type methyltransferase" evidence="1">
    <location>
        <begin position="1"/>
        <end position="269"/>
    </location>
</feature>
<dbReference type="SUPFAM" id="SSF47757">
    <property type="entry name" value="Chemotaxis receptor methyltransferase CheR, N-terminal domain"/>
    <property type="match status" value="1"/>
</dbReference>
<evidence type="ECO:0000313" key="2">
    <source>
        <dbReference type="EMBL" id="SMF29337.1"/>
    </source>
</evidence>
<dbReference type="STRING" id="1513793.SAMN06296036_10995"/>
<accession>A0A1Y6BVF0</accession>